<gene>
    <name evidence="5" type="ORF">AALO_G00098920</name>
</gene>
<organism evidence="5 6">
    <name type="scientific">Alosa alosa</name>
    <name type="common">allis shad</name>
    <dbReference type="NCBI Taxonomy" id="278164"/>
    <lineage>
        <taxon>Eukaryota</taxon>
        <taxon>Metazoa</taxon>
        <taxon>Chordata</taxon>
        <taxon>Craniata</taxon>
        <taxon>Vertebrata</taxon>
        <taxon>Euteleostomi</taxon>
        <taxon>Actinopterygii</taxon>
        <taxon>Neopterygii</taxon>
        <taxon>Teleostei</taxon>
        <taxon>Clupei</taxon>
        <taxon>Clupeiformes</taxon>
        <taxon>Clupeoidei</taxon>
        <taxon>Clupeidae</taxon>
        <taxon>Alosa</taxon>
    </lineage>
</organism>
<name>A0AAV6GX98_9TELE</name>
<evidence type="ECO:0000256" key="2">
    <source>
        <dbReference type="SAM" id="Phobius"/>
    </source>
</evidence>
<keyword evidence="2" id="KW-1133">Transmembrane helix</keyword>
<dbReference type="Proteomes" id="UP000823561">
    <property type="component" value="Chromosome 7"/>
</dbReference>
<dbReference type="InterPro" id="IPR003961">
    <property type="entry name" value="FN3_dom"/>
</dbReference>
<feature type="domain" description="Fibronectin type-III" evidence="4">
    <location>
        <begin position="7"/>
        <end position="105"/>
    </location>
</feature>
<evidence type="ECO:0000256" key="1">
    <source>
        <dbReference type="SAM" id="MobiDB-lite"/>
    </source>
</evidence>
<dbReference type="SUPFAM" id="SSF49265">
    <property type="entry name" value="Fibronectin type III"/>
    <property type="match status" value="1"/>
</dbReference>
<dbReference type="CDD" id="cd00063">
    <property type="entry name" value="FN3"/>
    <property type="match status" value="1"/>
</dbReference>
<dbReference type="InterPro" id="IPR050650">
    <property type="entry name" value="Type-II_Cytokine-TF_Rcpt"/>
</dbReference>
<feature type="signal peptide" evidence="3">
    <location>
        <begin position="1"/>
        <end position="22"/>
    </location>
</feature>
<keyword evidence="3" id="KW-0732">Signal</keyword>
<feature type="compositionally biased region" description="Polar residues" evidence="1">
    <location>
        <begin position="422"/>
        <end position="442"/>
    </location>
</feature>
<evidence type="ECO:0000313" key="6">
    <source>
        <dbReference type="Proteomes" id="UP000823561"/>
    </source>
</evidence>
<keyword evidence="2" id="KW-0472">Membrane</keyword>
<protein>
    <recommendedName>
        <fullName evidence="4">Fibronectin type-III domain-containing protein</fullName>
    </recommendedName>
</protein>
<feature type="chain" id="PRO_5043831856" description="Fibronectin type-III domain-containing protein" evidence="3">
    <location>
        <begin position="23"/>
        <end position="526"/>
    </location>
</feature>
<keyword evidence="2" id="KW-0812">Transmembrane</keyword>
<accession>A0AAV6GX98</accession>
<proteinExistence type="predicted"/>
<evidence type="ECO:0000313" key="5">
    <source>
        <dbReference type="EMBL" id="KAG5278431.1"/>
    </source>
</evidence>
<dbReference type="Gene3D" id="2.60.40.10">
    <property type="entry name" value="Immunoglobulins"/>
    <property type="match status" value="1"/>
</dbReference>
<sequence>MDLTIWCLIFGVLTCLNSAASGQAFLIPGPENVTVDCDNFDTIVYWNYSDLLIGTLFQVEFKSDIGNKNTFKTEAHHVNITSRLNNTNYAVYTIRIRAQNVTHTSKFSSPVRFAFDNRMEGDIICNLDFPPVTLKNEYGDLTLSFQNPLHLYENTPALKYLKNNTDPNLETSNLSYEVVDQSNRATEFTCPYEKSVCAETLHISAKKDHYCVNVSGSIVRANVRAAKFCYNGPEKGRPLPSHIVAIVFAMVLIGTIIFLAALVSWKTRAKTHPIPTPHVPPLTERRPVYPDPPGRSESVDILWVDSSLSVTSEDPLLSDHSSSSCRSSAHCSSFLISPGRVQTRASLASDDVERDTESTGWSIERSSQDLRLLETSGGTLSSDDSPHAYAMRDIFVDLRPRGRDGVDAEEEVRYSEGKTNGHPANQESSGGTALSGYDSSHGISVELEPGDCVDGYTVDRACSESEDMERDTESTNWSSERSAQDLRDSEVSGGTVLSDYDSPHNISVELGQGDFVDGYTARKRLA</sequence>
<comment type="caution">
    <text evidence="5">The sequence shown here is derived from an EMBL/GenBank/DDBJ whole genome shotgun (WGS) entry which is preliminary data.</text>
</comment>
<dbReference type="GO" id="GO:0004896">
    <property type="term" value="F:cytokine receptor activity"/>
    <property type="evidence" value="ECO:0007669"/>
    <property type="project" value="TreeGrafter"/>
</dbReference>
<evidence type="ECO:0000256" key="3">
    <source>
        <dbReference type="SAM" id="SignalP"/>
    </source>
</evidence>
<feature type="region of interest" description="Disordered" evidence="1">
    <location>
        <begin position="402"/>
        <end position="513"/>
    </location>
</feature>
<dbReference type="InterPro" id="IPR013783">
    <property type="entry name" value="Ig-like_fold"/>
</dbReference>
<evidence type="ECO:0000259" key="4">
    <source>
        <dbReference type="Pfam" id="PF01108"/>
    </source>
</evidence>
<dbReference type="Pfam" id="PF01108">
    <property type="entry name" value="Tissue_fac"/>
    <property type="match status" value="1"/>
</dbReference>
<feature type="transmembrane region" description="Helical" evidence="2">
    <location>
        <begin position="243"/>
        <end position="265"/>
    </location>
</feature>
<dbReference type="EMBL" id="JADWDJ010000007">
    <property type="protein sequence ID" value="KAG5278431.1"/>
    <property type="molecule type" value="Genomic_DNA"/>
</dbReference>
<dbReference type="GO" id="GO:0005886">
    <property type="term" value="C:plasma membrane"/>
    <property type="evidence" value="ECO:0007669"/>
    <property type="project" value="TreeGrafter"/>
</dbReference>
<dbReference type="AlphaFoldDB" id="A0AAV6GX98"/>
<reference evidence="5" key="1">
    <citation type="submission" date="2020-10" db="EMBL/GenBank/DDBJ databases">
        <title>Chromosome-scale genome assembly of the Allis shad, Alosa alosa.</title>
        <authorList>
            <person name="Margot Z."/>
            <person name="Christophe K."/>
            <person name="Cabau C."/>
            <person name="Louis A."/>
            <person name="Berthelot C."/>
            <person name="Parey E."/>
            <person name="Roest Crollius H."/>
            <person name="Montfort J."/>
            <person name="Robinson-Rechavi M."/>
            <person name="Bucao C."/>
            <person name="Bouchez O."/>
            <person name="Gislard M."/>
            <person name="Lluch J."/>
            <person name="Milhes M."/>
            <person name="Lampietro C."/>
            <person name="Lopez Roques C."/>
            <person name="Donnadieu C."/>
            <person name="Braasch I."/>
            <person name="Desvignes T."/>
            <person name="Postlethwait J."/>
            <person name="Bobe J."/>
            <person name="Guiguen Y."/>
        </authorList>
    </citation>
    <scope>NUCLEOTIDE SEQUENCE</scope>
    <source>
        <strain evidence="5">M-15738</strain>
        <tissue evidence="5">Blood</tissue>
    </source>
</reference>
<dbReference type="PANTHER" id="PTHR20859">
    <property type="entry name" value="INTERFERON/INTERLEUKIN RECEPTOR"/>
    <property type="match status" value="1"/>
</dbReference>
<dbReference type="PANTHER" id="PTHR20859:SF87">
    <property type="entry name" value="CYTOKINE RECEPTOR FAMILY MEMBER B13-RELATED"/>
    <property type="match status" value="1"/>
</dbReference>
<keyword evidence="6" id="KW-1185">Reference proteome</keyword>
<feature type="compositionally biased region" description="Basic and acidic residues" evidence="1">
    <location>
        <begin position="402"/>
        <end position="416"/>
    </location>
</feature>
<dbReference type="InterPro" id="IPR036116">
    <property type="entry name" value="FN3_sf"/>
</dbReference>